<keyword evidence="4" id="KW-1185">Reference proteome</keyword>
<dbReference type="RefSeq" id="XP_031870782.1">
    <property type="nucleotide sequence ID" value="XM_032014182.1"/>
</dbReference>
<dbReference type="Pfam" id="PF00443">
    <property type="entry name" value="UCH"/>
    <property type="match status" value="1"/>
</dbReference>
<dbReference type="Gene3D" id="3.90.70.10">
    <property type="entry name" value="Cysteine proteinases"/>
    <property type="match status" value="1"/>
</dbReference>
<dbReference type="GO" id="GO:0016579">
    <property type="term" value="P:protein deubiquitination"/>
    <property type="evidence" value="ECO:0007669"/>
    <property type="project" value="InterPro"/>
</dbReference>
<evidence type="ECO:0000313" key="3">
    <source>
        <dbReference type="EMBL" id="RDL38126.1"/>
    </source>
</evidence>
<dbReference type="PANTHER" id="PTHR24006:SF827">
    <property type="entry name" value="UBIQUITIN CARBOXYL-TERMINAL HYDROLASE 34"/>
    <property type="match status" value="1"/>
</dbReference>
<reference evidence="3 4" key="1">
    <citation type="journal article" date="2018" name="IMA Fungus">
        <title>IMA Genome-F 9: Draft genome sequence of Annulohypoxylon stygium, Aspergillus mulundensis, Berkeleyomyces basicola (syn. Thielaviopsis basicola), Ceratocystis smalleyi, two Cercospora beticola strains, Coleophoma cylindrospora, Fusarium fracticaudum, Phialophora cf. hyalina, and Morchella septimelata.</title>
        <authorList>
            <person name="Wingfield B.D."/>
            <person name="Bills G.F."/>
            <person name="Dong Y."/>
            <person name="Huang W."/>
            <person name="Nel W.J."/>
            <person name="Swalarsk-Parry B.S."/>
            <person name="Vaghefi N."/>
            <person name="Wilken P.M."/>
            <person name="An Z."/>
            <person name="de Beer Z.W."/>
            <person name="De Vos L."/>
            <person name="Chen L."/>
            <person name="Duong T.A."/>
            <person name="Gao Y."/>
            <person name="Hammerbacher A."/>
            <person name="Kikkert J.R."/>
            <person name="Li Y."/>
            <person name="Li H."/>
            <person name="Li K."/>
            <person name="Li Q."/>
            <person name="Liu X."/>
            <person name="Ma X."/>
            <person name="Naidoo K."/>
            <person name="Pethybridge S.J."/>
            <person name="Sun J."/>
            <person name="Steenkamp E.T."/>
            <person name="van der Nest M.A."/>
            <person name="van Wyk S."/>
            <person name="Wingfield M.J."/>
            <person name="Xiong C."/>
            <person name="Yue Q."/>
            <person name="Zhang X."/>
        </authorList>
    </citation>
    <scope>NUCLEOTIDE SEQUENCE [LARGE SCALE GENOMIC DNA]</scope>
    <source>
        <strain evidence="3 4">BP 5553</strain>
    </source>
</reference>
<dbReference type="PROSITE" id="PS50235">
    <property type="entry name" value="USP_3"/>
    <property type="match status" value="1"/>
</dbReference>
<dbReference type="InterPro" id="IPR021905">
    <property type="entry name" value="DUF3517"/>
</dbReference>
<gene>
    <name evidence="3" type="ORF">BP5553_05559</name>
</gene>
<feature type="compositionally biased region" description="Basic and acidic residues" evidence="1">
    <location>
        <begin position="1"/>
        <end position="16"/>
    </location>
</feature>
<organism evidence="3 4">
    <name type="scientific">Venustampulla echinocandica</name>
    <dbReference type="NCBI Taxonomy" id="2656787"/>
    <lineage>
        <taxon>Eukaryota</taxon>
        <taxon>Fungi</taxon>
        <taxon>Dikarya</taxon>
        <taxon>Ascomycota</taxon>
        <taxon>Pezizomycotina</taxon>
        <taxon>Leotiomycetes</taxon>
        <taxon>Helotiales</taxon>
        <taxon>Pleuroascaceae</taxon>
        <taxon>Venustampulla</taxon>
    </lineage>
</organism>
<name>A0A370TRG5_9HELO</name>
<dbReference type="SUPFAM" id="SSF54001">
    <property type="entry name" value="Cysteine proteinases"/>
    <property type="match status" value="1"/>
</dbReference>
<feature type="compositionally biased region" description="Low complexity" evidence="1">
    <location>
        <begin position="61"/>
        <end position="84"/>
    </location>
</feature>
<protein>
    <submittedName>
        <fullName evidence="3">Cysteine proteinase</fullName>
    </submittedName>
</protein>
<dbReference type="EMBL" id="NPIC01000003">
    <property type="protein sequence ID" value="RDL38126.1"/>
    <property type="molecule type" value="Genomic_DNA"/>
</dbReference>
<dbReference type="SUPFAM" id="SSF48371">
    <property type="entry name" value="ARM repeat"/>
    <property type="match status" value="1"/>
</dbReference>
<dbReference type="InterPro" id="IPR001394">
    <property type="entry name" value="Peptidase_C19_UCH"/>
</dbReference>
<dbReference type="OrthoDB" id="420187at2759"/>
<sequence length="2557" mass="287300">MDHDHKPTELSRERAASSEPCSTRPNPFDETETSSRKRQRVSRGGSRSQSVDTSRNSDIGSPSRSRSPRAGSTSTSTSSEADPALPRTPTRIPSKSPLPEPTSSRVTINLRTARPLESIPSSPPSPTTPSKMVDGGEDSGTRVSVGSESDADALSAIPPIETPSSSPSATGSPTIELVPISEDDEDFEGRSPPVAIFDGDAVLSDPMPDFPYLGDDSLVDGARKVARYLQFDDVPSEEAFCKLRDWMEKYLLFTTDSQTRYENYTKYREFWPVFPEIFWALNARSRFFGQFLQRSRPGRQAVTDMFCQFSRITGRFVSMDVKTLAFHTQDENIDQEPDLSSRKILSAYGFLLRKEEPSHIGKNLETHYNWNWDDDVALMTSNFQAEGGSIPNLTKLVRGQLRLIPRLPKSIDSLVDPCRLVAKTVIDAAGILEELPGRQYVESTRQHLSQGYEFFKVMSAGLELIIDKHVTCLAPDAAHHHLVSLTHVLSHSFASENDAIRELLERRQQEHPQLSRKQLPKVISYEWRFTILEKLLTSAQMQLRVVGVTTMCGDLLHLYNTSKGDDPPRSPVLLSFANFVLEHKLVDYIVGIGSHPEIINESHNILGFLIVTKTYTAQVTDRIWQTVMSSQDPRVVESILRMIKQCMNLYDYQALLYICQKAGDLPIEAFNTHMRDFCEHLLRNIITKGIQDGIQHVDAAPYDLCVRLIRESSITTAESPAGHLEIQNFAVPRFRDLLVHGPTGSTRKSIYESCIEDISLRTSTAPGSICILNVLLRPNLATDLHLLTAEHGLTRLLVEELEHSTMSDQHSPEKSTPASLARRELLHLVILQEPGTISPDLGQRLWANLVGSESQNAVHRNTAWTIFNSAAKKSPNNIFISTCFEEYLPNLPPHCFTTGALEFARAAVTAWLEEATNDFPDNDSFESPALEQIWRMILNAPPNTIDAAAINILVEVYVDNPLIASVPRPRARNIHLALVDRCLRQLAAAASKLKSFGDGALSGEEDGMVIVPSEAQFQEQERIFARSLAVLREFLKSYQSKPHFAIPKPKVSVSAASSAIEGDPLTVKYQSFDGNTHTEIRSLTLGKLNTAASLFASLQKATGFQNYKVYYGGKEFDPDEIEVCKSLADLNLNGLVLIQRCDNTDGSVASDGNKMTLELEIMKHFEQLWSCLSMHESVAKEIYYFLIKFPVYDRLLTDFDSEATSYTEIFPQGQPFKSLYAIHTLREYIAGQSQKGGVKSSAMARAISLVVAAISDPDVLGSSGSEELRDCLALHLIDCLVQFLKEPILPVSIAPYLNETLQERLLQLLYDTKSAATTPNSVHLTWSIFEALLEASLHNSDLWNSFVSHLKRKSLLRDLLLEDPRPVIRKSVVKQIVNKCTFTPSLAQVSTMSFVVEFWPMVATLILEAAHQPLHCEEIFFLGQTLFKKLAETSLEFLNLEDLVKHWGSLLLSHECNESVGHPESIDLVAQGLTNLLLCATSFAKASQQSMSCSSIGTQLFQKHLFPATHLAESYDNDTAFLPRIPLLNPITRHAMSETVFSLVKDNPVQYEIILKNISDLVPYDDAIEDGTYELIQGNNAADVRQGPYHYDLPYLFDRSKSIRSPTGYVGLRNLSNTCYLNSLFTQLFMNVPFREFMLNALVADGGASQKLLSETQILFANMQNSLTRFVDPQNLASSIRTYDETPIDVTIQMDVDEFYNLLFDRWESQILASEAKKKFRSFYGGQLVQQVKSKECPHISERLEVFSAIQCDIKGKSSLEESLQAYVDGEIMEGDNKYKCSTCDRHVDAVKRACLKDIPDNLIFHLKRFDFNLRTLQRSKINDYFSFPNKLDMRPYKVEHLMDSPEDIPEDIFELVGILVHAGTAESGHYYSYIRERPSTGDKDNWVEFNDDSVTPWEPSCMDNSCFGGIDYRSSVDNGNMTYDKNYSAYMLFYQRSSVLAAQKQTLEKSQLASPIRLPLPAGISNQISMENELLMRKYCLYDPSHIAFVSKMLLNVKKLGGGQCSLQHQRERTAMFAALNHLDQVVARTKDIPDFQTFSVAIRQVCNSCVECTRDNLEWFSGYPEALRHLLLRNPDTVVRNETASSILASLIKVKAEAPYAYGFNEDESVSEEEADNDPQLIQGVVGGLNRLWDMFHSNCRAWPEYFGLLVSIATLGELEAALLLDRGYLRRTLEIVSADPLLNLTPQLSRMLNIISKRVATRPVSFDSVIGLLHRLLEVCDFSQDPLLDHAQRFDLAANGEPIPLTTMERDYLTQHWTKSNSHILVEKLLQINQNQPATRSILIMLLLWPEDDLDVFIHQAIMHGIRKGTTGISCGAFLRAALVYCEYSESSRLSYLIQHISKIASHLDNADGKEFLRFFQGIVKLPSTRNIDIPPKLIFKLCLDEIRYWGPGLLTYYDHIVRTETEEFLQELIFGQGADTAYGSSLEDAEMATLVTEAAQRLGIACLDYLNDAYVQPRQQAVRATLVSILTVIENCEMFFDEEKMDLLTRRFYDLRASVLPALKKYTVDEADEEVSDWAGSDDEYGSSEPMGESITELCAPLADDLNDAEVQL</sequence>
<dbReference type="InterPro" id="IPR018200">
    <property type="entry name" value="USP_CS"/>
</dbReference>
<feature type="compositionally biased region" description="Low complexity" evidence="1">
    <location>
        <begin position="42"/>
        <end position="51"/>
    </location>
</feature>
<dbReference type="GO" id="GO:0005829">
    <property type="term" value="C:cytosol"/>
    <property type="evidence" value="ECO:0007669"/>
    <property type="project" value="TreeGrafter"/>
</dbReference>
<dbReference type="STRING" id="2656787.A0A370TRG5"/>
<dbReference type="Pfam" id="PF12030">
    <property type="entry name" value="DUF3517"/>
    <property type="match status" value="1"/>
</dbReference>
<dbReference type="GO" id="GO:0005634">
    <property type="term" value="C:nucleus"/>
    <property type="evidence" value="ECO:0007669"/>
    <property type="project" value="TreeGrafter"/>
</dbReference>
<feature type="compositionally biased region" description="Low complexity" evidence="1">
    <location>
        <begin position="155"/>
        <end position="174"/>
    </location>
</feature>
<dbReference type="GeneID" id="43598408"/>
<comment type="caution">
    <text evidence="3">The sequence shown here is derived from an EMBL/GenBank/DDBJ whole genome shotgun (WGS) entry which is preliminary data.</text>
</comment>
<feature type="region of interest" description="Disordered" evidence="1">
    <location>
        <begin position="1"/>
        <end position="175"/>
    </location>
</feature>
<accession>A0A370TRG5</accession>
<dbReference type="InterPro" id="IPR028889">
    <property type="entry name" value="USP"/>
</dbReference>
<dbReference type="InterPro" id="IPR038765">
    <property type="entry name" value="Papain-like_cys_pep_sf"/>
</dbReference>
<evidence type="ECO:0000313" key="4">
    <source>
        <dbReference type="Proteomes" id="UP000254866"/>
    </source>
</evidence>
<dbReference type="PANTHER" id="PTHR24006">
    <property type="entry name" value="UBIQUITIN CARBOXYL-TERMINAL HYDROLASE"/>
    <property type="match status" value="1"/>
</dbReference>
<dbReference type="PROSITE" id="PS00973">
    <property type="entry name" value="USP_2"/>
    <property type="match status" value="1"/>
</dbReference>
<evidence type="ECO:0000259" key="2">
    <source>
        <dbReference type="PROSITE" id="PS50235"/>
    </source>
</evidence>
<dbReference type="FunFam" id="3.90.70.10:FF:000136">
    <property type="entry name" value="Ubiquitin C-terminal hydrolase, putative"/>
    <property type="match status" value="1"/>
</dbReference>
<proteinExistence type="predicted"/>
<evidence type="ECO:0000256" key="1">
    <source>
        <dbReference type="SAM" id="MobiDB-lite"/>
    </source>
</evidence>
<dbReference type="InterPro" id="IPR050164">
    <property type="entry name" value="Peptidase_C19"/>
</dbReference>
<dbReference type="Proteomes" id="UP000254866">
    <property type="component" value="Unassembled WGS sequence"/>
</dbReference>
<feature type="domain" description="USP" evidence="2">
    <location>
        <begin position="1610"/>
        <end position="1938"/>
    </location>
</feature>
<dbReference type="InterPro" id="IPR016024">
    <property type="entry name" value="ARM-type_fold"/>
</dbReference>
<dbReference type="GO" id="GO:0004843">
    <property type="term" value="F:cysteine-type deubiquitinase activity"/>
    <property type="evidence" value="ECO:0007669"/>
    <property type="project" value="InterPro"/>
</dbReference>
<feature type="compositionally biased region" description="Polar residues" evidence="1">
    <location>
        <begin position="101"/>
        <end position="110"/>
    </location>
</feature>
<dbReference type="CDD" id="cd02659">
    <property type="entry name" value="peptidase_C19C"/>
    <property type="match status" value="1"/>
</dbReference>